<feature type="region of interest" description="Disordered" evidence="3">
    <location>
        <begin position="354"/>
        <end position="384"/>
    </location>
</feature>
<proteinExistence type="predicted"/>
<dbReference type="EMBL" id="LSRX01000284">
    <property type="protein sequence ID" value="OLQ01694.1"/>
    <property type="molecule type" value="Genomic_DNA"/>
</dbReference>
<protein>
    <submittedName>
        <fullName evidence="5">A disintegrin and metalloproteinase with thrombospondin motifs 12</fullName>
    </submittedName>
</protein>
<keyword evidence="4" id="KW-0472">Membrane</keyword>
<dbReference type="PROSITE" id="PS50092">
    <property type="entry name" value="TSP1"/>
    <property type="match status" value="2"/>
</dbReference>
<dbReference type="PANTHER" id="PTHR13723">
    <property type="entry name" value="ADAMTS A DISINTEGRIN AND METALLOPROTEASE WITH THROMBOSPONDIN MOTIFS PROTEASE"/>
    <property type="match status" value="1"/>
</dbReference>
<dbReference type="Proteomes" id="UP000186817">
    <property type="component" value="Unassembled WGS sequence"/>
</dbReference>
<dbReference type="Gene3D" id="2.20.100.10">
    <property type="entry name" value="Thrombospondin type-1 (TSP1) repeat"/>
    <property type="match status" value="1"/>
</dbReference>
<dbReference type="InterPro" id="IPR000884">
    <property type="entry name" value="TSP1_rpt"/>
</dbReference>
<keyword evidence="6" id="KW-1185">Reference proteome</keyword>
<feature type="region of interest" description="Disordered" evidence="3">
    <location>
        <begin position="459"/>
        <end position="527"/>
    </location>
</feature>
<keyword evidence="4" id="KW-0812">Transmembrane</keyword>
<dbReference type="AlphaFoldDB" id="A0A1Q9E2N6"/>
<evidence type="ECO:0000256" key="1">
    <source>
        <dbReference type="ARBA" id="ARBA00004613"/>
    </source>
</evidence>
<dbReference type="SMART" id="SM00209">
    <property type="entry name" value="TSP1"/>
    <property type="match status" value="2"/>
</dbReference>
<evidence type="ECO:0000256" key="4">
    <source>
        <dbReference type="SAM" id="Phobius"/>
    </source>
</evidence>
<dbReference type="Pfam" id="PF19030">
    <property type="entry name" value="TSP1_ADAMTS"/>
    <property type="match status" value="2"/>
</dbReference>
<comment type="subcellular location">
    <subcellularLocation>
        <location evidence="1">Secreted</location>
    </subcellularLocation>
</comment>
<dbReference type="InterPro" id="IPR036383">
    <property type="entry name" value="TSP1_rpt_sf"/>
</dbReference>
<dbReference type="InterPro" id="IPR050439">
    <property type="entry name" value="ADAMTS_ADAMTS-like"/>
</dbReference>
<feature type="region of interest" description="Disordered" evidence="3">
    <location>
        <begin position="34"/>
        <end position="53"/>
    </location>
</feature>
<sequence>MAIMANAGTKVEARRGSSSCGNGTRSREVRCPSALSDEDCGSSRPNSTEPCSSSEGCGWSIGDWGPCDSSCGEGLQTRRVECSEPGGCPNAGPVTAQACFASVGCHWTVASWSNCSDGCGRGLRQRRVLCSGGRDDLCIALPRPADAEVCDEAARPQLGAGCGWQEEACTTPAPGNETSARFSLQFLMDSAMTPELLGNVVDGARKAVAELLGLSEDMVKVHLVSDASGRRLSVVMELEVELLAAPKSSTALLASDAGQDLLSTELMEEWDSLGVPLDNFSVLIGPVEELASSTTSTQMQATLHVGPSPVGDADTNLLIVAIVLGFALSMAAVTVCCWIWRQSRALQRTTPEEALQLPKTPCPKGDVAPLPPQTSPKGGISPASIMSSPKAEDISHTHMPSMASVDEEGPEVRPAHTAVQVQVQSPLNSARMQRAKTQASSGEVKVVRTHTLPASAVRTVAKSAAQKDPSAALPNEMRAIPRKNRSPLGNAPRTSELEAAAATPQPTEPPDTRGPRSSRSFHAGIGL</sequence>
<feature type="compositionally biased region" description="Polar residues" evidence="3">
    <location>
        <begin position="43"/>
        <end position="53"/>
    </location>
</feature>
<comment type="caution">
    <text evidence="5">The sequence shown here is derived from an EMBL/GenBank/DDBJ whole genome shotgun (WGS) entry which is preliminary data.</text>
</comment>
<name>A0A1Q9E2N6_SYMMI</name>
<keyword evidence="2" id="KW-0964">Secreted</keyword>
<feature type="region of interest" description="Disordered" evidence="3">
    <location>
        <begin position="1"/>
        <end position="28"/>
    </location>
</feature>
<dbReference type="GO" id="GO:0007229">
    <property type="term" value="P:integrin-mediated signaling pathway"/>
    <property type="evidence" value="ECO:0007669"/>
    <property type="project" value="UniProtKB-KW"/>
</dbReference>
<evidence type="ECO:0000313" key="5">
    <source>
        <dbReference type="EMBL" id="OLQ01694.1"/>
    </source>
</evidence>
<dbReference type="GO" id="GO:0005576">
    <property type="term" value="C:extracellular region"/>
    <property type="evidence" value="ECO:0007669"/>
    <property type="project" value="UniProtKB-SubCell"/>
</dbReference>
<reference evidence="5 6" key="1">
    <citation type="submission" date="2016-02" db="EMBL/GenBank/DDBJ databases">
        <title>Genome analysis of coral dinoflagellate symbionts highlights evolutionary adaptations to a symbiotic lifestyle.</title>
        <authorList>
            <person name="Aranda M."/>
            <person name="Li Y."/>
            <person name="Liew Y.J."/>
            <person name="Baumgarten S."/>
            <person name="Simakov O."/>
            <person name="Wilson M."/>
            <person name="Piel J."/>
            <person name="Ashoor H."/>
            <person name="Bougouffa S."/>
            <person name="Bajic V.B."/>
            <person name="Ryu T."/>
            <person name="Ravasi T."/>
            <person name="Bayer T."/>
            <person name="Micklem G."/>
            <person name="Kim H."/>
            <person name="Bhak J."/>
            <person name="Lajeunesse T.C."/>
            <person name="Voolstra C.R."/>
        </authorList>
    </citation>
    <scope>NUCLEOTIDE SEQUENCE [LARGE SCALE GENOMIC DNA]</scope>
    <source>
        <strain evidence="5 6">CCMP2467</strain>
    </source>
</reference>
<keyword evidence="4" id="KW-1133">Transmembrane helix</keyword>
<keyword evidence="5" id="KW-0401">Integrin</keyword>
<feature type="transmembrane region" description="Helical" evidence="4">
    <location>
        <begin position="317"/>
        <end position="340"/>
    </location>
</feature>
<evidence type="ECO:0000313" key="6">
    <source>
        <dbReference type="Proteomes" id="UP000186817"/>
    </source>
</evidence>
<accession>A0A1Q9E2N6</accession>
<dbReference type="SUPFAM" id="SSF82895">
    <property type="entry name" value="TSP-1 type 1 repeat"/>
    <property type="match status" value="2"/>
</dbReference>
<evidence type="ECO:0000256" key="3">
    <source>
        <dbReference type="SAM" id="MobiDB-lite"/>
    </source>
</evidence>
<gene>
    <name evidence="5" type="primary">ADAMTS12</name>
    <name evidence="5" type="ORF">AK812_SmicGene15544</name>
</gene>
<evidence type="ECO:0000256" key="2">
    <source>
        <dbReference type="ARBA" id="ARBA00022525"/>
    </source>
</evidence>
<dbReference type="OrthoDB" id="448778at2759"/>
<organism evidence="5 6">
    <name type="scientific">Symbiodinium microadriaticum</name>
    <name type="common">Dinoflagellate</name>
    <name type="synonym">Zooxanthella microadriatica</name>
    <dbReference type="NCBI Taxonomy" id="2951"/>
    <lineage>
        <taxon>Eukaryota</taxon>
        <taxon>Sar</taxon>
        <taxon>Alveolata</taxon>
        <taxon>Dinophyceae</taxon>
        <taxon>Suessiales</taxon>
        <taxon>Symbiodiniaceae</taxon>
        <taxon>Symbiodinium</taxon>
    </lineage>
</organism>